<reference evidence="2" key="1">
    <citation type="submission" date="2022-06" db="EMBL/GenBank/DDBJ databases">
        <title>Genome sequence of Phormidium yuhuli AB48 isolated from an industrial photobioreactor environment.</title>
        <authorList>
            <person name="Qiu Y."/>
            <person name="Noonan A.J.C."/>
            <person name="Dofher K."/>
            <person name="Koch M."/>
            <person name="Kieft B."/>
            <person name="Lin X."/>
            <person name="Ziels R.M."/>
            <person name="Hallam S.J."/>
        </authorList>
    </citation>
    <scope>NUCLEOTIDE SEQUENCE</scope>
    <source>
        <strain evidence="2">AB48</strain>
    </source>
</reference>
<dbReference type="InterPro" id="IPR001173">
    <property type="entry name" value="Glyco_trans_2-like"/>
</dbReference>
<dbReference type="Gene3D" id="3.90.550.10">
    <property type="entry name" value="Spore Coat Polysaccharide Biosynthesis Protein SpsA, Chain A"/>
    <property type="match status" value="1"/>
</dbReference>
<dbReference type="CDD" id="cd00761">
    <property type="entry name" value="Glyco_tranf_GTA_type"/>
    <property type="match status" value="1"/>
</dbReference>
<evidence type="ECO:0000259" key="1">
    <source>
        <dbReference type="Pfam" id="PF00535"/>
    </source>
</evidence>
<gene>
    <name evidence="2" type="ORF">NEA10_03325</name>
</gene>
<dbReference type="Proteomes" id="UP001056708">
    <property type="component" value="Chromosome"/>
</dbReference>
<dbReference type="SUPFAM" id="SSF53448">
    <property type="entry name" value="Nucleotide-diphospho-sugar transferases"/>
    <property type="match status" value="1"/>
</dbReference>
<evidence type="ECO:0000313" key="2">
    <source>
        <dbReference type="EMBL" id="USR91773.1"/>
    </source>
</evidence>
<feature type="domain" description="Glycosyltransferase 2-like" evidence="1">
    <location>
        <begin position="9"/>
        <end position="121"/>
    </location>
</feature>
<dbReference type="PANTHER" id="PTHR43685">
    <property type="entry name" value="GLYCOSYLTRANSFERASE"/>
    <property type="match status" value="1"/>
</dbReference>
<accession>A0ABY5AUG3</accession>
<protein>
    <submittedName>
        <fullName evidence="2">Glycosyltransferase family 2 protein</fullName>
    </submittedName>
</protein>
<dbReference type="Pfam" id="PF00535">
    <property type="entry name" value="Glycos_transf_2"/>
    <property type="match status" value="1"/>
</dbReference>
<dbReference type="PANTHER" id="PTHR43685:SF2">
    <property type="entry name" value="GLYCOSYLTRANSFERASE 2-LIKE DOMAIN-CONTAINING PROTEIN"/>
    <property type="match status" value="1"/>
</dbReference>
<evidence type="ECO:0000313" key="3">
    <source>
        <dbReference type="Proteomes" id="UP001056708"/>
    </source>
</evidence>
<organism evidence="2 3">
    <name type="scientific">Phormidium yuhuli AB48</name>
    <dbReference type="NCBI Taxonomy" id="2940671"/>
    <lineage>
        <taxon>Bacteria</taxon>
        <taxon>Bacillati</taxon>
        <taxon>Cyanobacteriota</taxon>
        <taxon>Cyanophyceae</taxon>
        <taxon>Oscillatoriophycideae</taxon>
        <taxon>Oscillatoriales</taxon>
        <taxon>Oscillatoriaceae</taxon>
        <taxon>Phormidium</taxon>
        <taxon>Phormidium yuhuli</taxon>
    </lineage>
</organism>
<sequence length="317" mass="36481">MSVVKPQVSVIIPVYNGGRFLGEAIASVWAQTYTDWELIVVDDGSTEAIEPLIAPYGSRLRYIRQENQGVAVARNRGLEVARGEFIAFLDQDDWFEPDKFEVQVAALQESPHLGMVHSGWFVVDAAGERLSTVNPREGIPELDLAAWLLWKPVFLGAMLFRRSGFEEVGGFNKKWEKTPDVALVLQLILKGYRADWVSRPTVSYRQHPGNASRETRVQVRECKQILDEMFAHPHLPPEVRGLESQARYNNLVWSAWRLYSTGEFSLMTDYLRKSLAYSEQSRTETILDWLRWFEQYEAEYGQVFDYKILVKKLIDLT</sequence>
<dbReference type="EMBL" id="CP098611">
    <property type="protein sequence ID" value="USR91773.1"/>
    <property type="molecule type" value="Genomic_DNA"/>
</dbReference>
<name>A0ABY5AUG3_9CYAN</name>
<keyword evidence="3" id="KW-1185">Reference proteome</keyword>
<dbReference type="InterPro" id="IPR029044">
    <property type="entry name" value="Nucleotide-diphossugar_trans"/>
</dbReference>
<proteinExistence type="predicted"/>
<dbReference type="InterPro" id="IPR050834">
    <property type="entry name" value="Glycosyltransf_2"/>
</dbReference>
<dbReference type="RefSeq" id="WP_252663803.1">
    <property type="nucleotide sequence ID" value="NZ_CP098611.1"/>
</dbReference>